<reference evidence="5 6" key="1">
    <citation type="submission" date="2019-01" db="EMBL/GenBank/DDBJ databases">
        <title>A draft genome assembly of the solar-powered sea slug Elysia chlorotica.</title>
        <authorList>
            <person name="Cai H."/>
            <person name="Li Q."/>
            <person name="Fang X."/>
            <person name="Li J."/>
            <person name="Curtis N.E."/>
            <person name="Altenburger A."/>
            <person name="Shibata T."/>
            <person name="Feng M."/>
            <person name="Maeda T."/>
            <person name="Schwartz J.A."/>
            <person name="Shigenobu S."/>
            <person name="Lundholm N."/>
            <person name="Nishiyama T."/>
            <person name="Yang H."/>
            <person name="Hasebe M."/>
            <person name="Li S."/>
            <person name="Pierce S.K."/>
            <person name="Wang J."/>
        </authorList>
    </citation>
    <scope>NUCLEOTIDE SEQUENCE [LARGE SCALE GENOMIC DNA]</scope>
    <source>
        <strain evidence="5">EC2010</strain>
        <tissue evidence="5">Whole organism of an adult</tissue>
    </source>
</reference>
<dbReference type="InterPro" id="IPR036790">
    <property type="entry name" value="Frizzled_dom_sf"/>
</dbReference>
<evidence type="ECO:0000313" key="6">
    <source>
        <dbReference type="Proteomes" id="UP000271974"/>
    </source>
</evidence>
<comment type="caution">
    <text evidence="3">Lacks conserved residue(s) required for the propagation of feature annotation.</text>
</comment>
<feature type="disulfide bond" evidence="3">
    <location>
        <begin position="64"/>
        <end position="88"/>
    </location>
</feature>
<dbReference type="Gene3D" id="1.10.2000.10">
    <property type="entry name" value="Frizzled cysteine-rich domain"/>
    <property type="match status" value="1"/>
</dbReference>
<evidence type="ECO:0000256" key="2">
    <source>
        <dbReference type="ARBA" id="ARBA00023157"/>
    </source>
</evidence>
<dbReference type="GO" id="GO:0005886">
    <property type="term" value="C:plasma membrane"/>
    <property type="evidence" value="ECO:0007669"/>
    <property type="project" value="TreeGrafter"/>
</dbReference>
<dbReference type="PROSITE" id="PS50038">
    <property type="entry name" value="FZ"/>
    <property type="match status" value="1"/>
</dbReference>
<dbReference type="Proteomes" id="UP000271974">
    <property type="component" value="Unassembled WGS sequence"/>
</dbReference>
<keyword evidence="6" id="KW-1185">Reference proteome</keyword>
<dbReference type="GO" id="GO:0060070">
    <property type="term" value="P:canonical Wnt signaling pathway"/>
    <property type="evidence" value="ECO:0007669"/>
    <property type="project" value="TreeGrafter"/>
</dbReference>
<dbReference type="InterPro" id="IPR020067">
    <property type="entry name" value="Frizzled_dom"/>
</dbReference>
<evidence type="ECO:0000256" key="3">
    <source>
        <dbReference type="PROSITE-ProRule" id="PRU00090"/>
    </source>
</evidence>
<dbReference type="GO" id="GO:0042813">
    <property type="term" value="F:Wnt receptor activity"/>
    <property type="evidence" value="ECO:0007669"/>
    <property type="project" value="TreeGrafter"/>
</dbReference>
<dbReference type="PANTHER" id="PTHR11309">
    <property type="entry name" value="FRIZZLED"/>
    <property type="match status" value="1"/>
</dbReference>
<keyword evidence="2 3" id="KW-1015">Disulfide bond</keyword>
<dbReference type="InterPro" id="IPR015526">
    <property type="entry name" value="Frizzled/SFRP"/>
</dbReference>
<dbReference type="CDD" id="cd07066">
    <property type="entry name" value="CRD_FZ"/>
    <property type="match status" value="1"/>
</dbReference>
<accession>A0A3S0ZTH6</accession>
<evidence type="ECO:0000259" key="4">
    <source>
        <dbReference type="PROSITE" id="PS50038"/>
    </source>
</evidence>
<dbReference type="EMBL" id="RQTK01000787">
    <property type="protein sequence ID" value="RUS74908.1"/>
    <property type="molecule type" value="Genomic_DNA"/>
</dbReference>
<dbReference type="AlphaFoldDB" id="A0A3S0ZTH6"/>
<dbReference type="SUPFAM" id="SSF63501">
    <property type="entry name" value="Frizzled cysteine-rich domain"/>
    <property type="match status" value="1"/>
</dbReference>
<sequence length="309" mass="33907">MPNVFGEYSQTNASETLRDVLGKLGSTNKLVTSFLCSVLIPPCPSASRFNVKSKKVPLPCRTTCEEARRQSRGSLIAELPHASWPVRCHVLPTENCFAFDAKTSSLTYVKPGRSSSDKSRSHHRGMEVASFASLEVELGQDEELVIGGDDDDDNNEDEEFRIEVVSLTSSQAPPRLFEIADLGDPQLFQGWVDVQGTGAANDYCRVVGKAKRKFLSCQLAGRAAQIHHYVSKLGFTPGLPGTWFMRDMDADGRDDYCRCVGNLDKSQVTCMKAGERGFFGSTIQGGSEHTFTLPDSEHCANRLDSQAAR</sequence>
<name>A0A3S0ZTH6_ELYCH</name>
<proteinExistence type="predicted"/>
<feature type="domain" description="FZ" evidence="4">
    <location>
        <begin position="34"/>
        <end position="99"/>
    </location>
</feature>
<evidence type="ECO:0000256" key="1">
    <source>
        <dbReference type="ARBA" id="ARBA00022473"/>
    </source>
</evidence>
<keyword evidence="1" id="KW-0217">Developmental protein</keyword>
<evidence type="ECO:0000313" key="5">
    <source>
        <dbReference type="EMBL" id="RUS74908.1"/>
    </source>
</evidence>
<gene>
    <name evidence="5" type="ORF">EGW08_017324</name>
</gene>
<organism evidence="5 6">
    <name type="scientific">Elysia chlorotica</name>
    <name type="common">Eastern emerald elysia</name>
    <name type="synonym">Sea slug</name>
    <dbReference type="NCBI Taxonomy" id="188477"/>
    <lineage>
        <taxon>Eukaryota</taxon>
        <taxon>Metazoa</taxon>
        <taxon>Spiralia</taxon>
        <taxon>Lophotrochozoa</taxon>
        <taxon>Mollusca</taxon>
        <taxon>Gastropoda</taxon>
        <taxon>Heterobranchia</taxon>
        <taxon>Euthyneura</taxon>
        <taxon>Panpulmonata</taxon>
        <taxon>Sacoglossa</taxon>
        <taxon>Placobranchoidea</taxon>
        <taxon>Plakobranchidae</taxon>
        <taxon>Elysia</taxon>
    </lineage>
</organism>
<dbReference type="Pfam" id="PF01392">
    <property type="entry name" value="Fz"/>
    <property type="match status" value="1"/>
</dbReference>
<dbReference type="GO" id="GO:0035567">
    <property type="term" value="P:non-canonical Wnt signaling pathway"/>
    <property type="evidence" value="ECO:0007669"/>
    <property type="project" value="TreeGrafter"/>
</dbReference>
<dbReference type="GO" id="GO:0017147">
    <property type="term" value="F:Wnt-protein binding"/>
    <property type="evidence" value="ECO:0007669"/>
    <property type="project" value="TreeGrafter"/>
</dbReference>
<protein>
    <recommendedName>
        <fullName evidence="4">FZ domain-containing protein</fullName>
    </recommendedName>
</protein>
<dbReference type="STRING" id="188477.A0A3S0ZTH6"/>
<dbReference type="OrthoDB" id="5985519at2759"/>
<comment type="caution">
    <text evidence="5">The sequence shown here is derived from an EMBL/GenBank/DDBJ whole genome shotgun (WGS) entry which is preliminary data.</text>
</comment>